<dbReference type="PROSITE" id="PS50929">
    <property type="entry name" value="ABC_TM1F"/>
    <property type="match status" value="1"/>
</dbReference>
<dbReference type="Gene3D" id="3.40.50.300">
    <property type="entry name" value="P-loop containing nucleotide triphosphate hydrolases"/>
    <property type="match status" value="1"/>
</dbReference>
<feature type="transmembrane region" description="Helical" evidence="7">
    <location>
        <begin position="137"/>
        <end position="155"/>
    </location>
</feature>
<dbReference type="EMBL" id="QJKH01000001">
    <property type="protein sequence ID" value="PXX81755.1"/>
    <property type="molecule type" value="Genomic_DNA"/>
</dbReference>
<evidence type="ECO:0000256" key="5">
    <source>
        <dbReference type="ARBA" id="ARBA00022989"/>
    </source>
</evidence>
<dbReference type="OrthoDB" id="9770415at2"/>
<evidence type="ECO:0000259" key="8">
    <source>
        <dbReference type="PROSITE" id="PS50893"/>
    </source>
</evidence>
<dbReference type="PANTHER" id="PTHR43394">
    <property type="entry name" value="ATP-DEPENDENT PERMEASE MDL1, MITOCHONDRIAL"/>
    <property type="match status" value="1"/>
</dbReference>
<dbReference type="InterPro" id="IPR039421">
    <property type="entry name" value="Type_1_exporter"/>
</dbReference>
<dbReference type="GO" id="GO:0005524">
    <property type="term" value="F:ATP binding"/>
    <property type="evidence" value="ECO:0007669"/>
    <property type="project" value="UniProtKB-KW"/>
</dbReference>
<name>A0A318L1D4_9FIRM</name>
<comment type="caution">
    <text evidence="10">The sequence shown here is derived from an EMBL/GenBank/DDBJ whole genome shotgun (WGS) entry which is preliminary data.</text>
</comment>
<dbReference type="PROSITE" id="PS50893">
    <property type="entry name" value="ABC_TRANSPORTER_2"/>
    <property type="match status" value="1"/>
</dbReference>
<feature type="transmembrane region" description="Helical" evidence="7">
    <location>
        <begin position="20"/>
        <end position="42"/>
    </location>
</feature>
<evidence type="ECO:0000256" key="7">
    <source>
        <dbReference type="SAM" id="Phobius"/>
    </source>
</evidence>
<evidence type="ECO:0000313" key="11">
    <source>
        <dbReference type="Proteomes" id="UP000247612"/>
    </source>
</evidence>
<evidence type="ECO:0000256" key="2">
    <source>
        <dbReference type="ARBA" id="ARBA00022692"/>
    </source>
</evidence>
<dbReference type="Pfam" id="PF00664">
    <property type="entry name" value="ABC_membrane"/>
    <property type="match status" value="1"/>
</dbReference>
<dbReference type="InterPro" id="IPR027417">
    <property type="entry name" value="P-loop_NTPase"/>
</dbReference>
<evidence type="ECO:0000256" key="6">
    <source>
        <dbReference type="ARBA" id="ARBA00023136"/>
    </source>
</evidence>
<reference evidence="10 11" key="1">
    <citation type="submission" date="2018-05" db="EMBL/GenBank/DDBJ databases">
        <title>Genomic Encyclopedia of Type Strains, Phase IV (KMG-IV): sequencing the most valuable type-strain genomes for metagenomic binning, comparative biology and taxonomic classification.</title>
        <authorList>
            <person name="Goeker M."/>
        </authorList>
    </citation>
    <scope>NUCLEOTIDE SEQUENCE [LARGE SCALE GENOMIC DNA]</scope>
    <source>
        <strain evidence="10 11">JC118</strain>
    </source>
</reference>
<gene>
    <name evidence="10" type="ORF">DES51_101377</name>
</gene>
<dbReference type="SUPFAM" id="SSF52540">
    <property type="entry name" value="P-loop containing nucleoside triphosphate hydrolases"/>
    <property type="match status" value="1"/>
</dbReference>
<evidence type="ECO:0000313" key="10">
    <source>
        <dbReference type="EMBL" id="PXX81755.1"/>
    </source>
</evidence>
<evidence type="ECO:0000259" key="9">
    <source>
        <dbReference type="PROSITE" id="PS50929"/>
    </source>
</evidence>
<keyword evidence="2 7" id="KW-0812">Transmembrane</keyword>
<feature type="transmembrane region" description="Helical" evidence="7">
    <location>
        <begin position="54"/>
        <end position="78"/>
    </location>
</feature>
<evidence type="ECO:0000256" key="1">
    <source>
        <dbReference type="ARBA" id="ARBA00004651"/>
    </source>
</evidence>
<comment type="subcellular location">
    <subcellularLocation>
        <location evidence="1">Cell membrane</location>
        <topology evidence="1">Multi-pass membrane protein</topology>
    </subcellularLocation>
</comment>
<feature type="domain" description="ABC transmembrane type-1" evidence="9">
    <location>
        <begin position="22"/>
        <end position="305"/>
    </location>
</feature>
<dbReference type="GO" id="GO:0005886">
    <property type="term" value="C:plasma membrane"/>
    <property type="evidence" value="ECO:0007669"/>
    <property type="project" value="UniProtKB-SubCell"/>
</dbReference>
<proteinExistence type="predicted"/>
<organism evidence="10 11">
    <name type="scientific">Dielma fastidiosa</name>
    <dbReference type="NCBI Taxonomy" id="1034346"/>
    <lineage>
        <taxon>Bacteria</taxon>
        <taxon>Bacillati</taxon>
        <taxon>Bacillota</taxon>
        <taxon>Erysipelotrichia</taxon>
        <taxon>Erysipelotrichales</taxon>
        <taxon>Erysipelotrichaceae</taxon>
        <taxon>Dielma</taxon>
    </lineage>
</organism>
<dbReference type="GO" id="GO:0016887">
    <property type="term" value="F:ATP hydrolysis activity"/>
    <property type="evidence" value="ECO:0007669"/>
    <property type="project" value="InterPro"/>
</dbReference>
<dbReference type="SMART" id="SM00382">
    <property type="entry name" value="AAA"/>
    <property type="match status" value="1"/>
</dbReference>
<dbReference type="InterPro" id="IPR036640">
    <property type="entry name" value="ABC1_TM_sf"/>
</dbReference>
<keyword evidence="5 7" id="KW-1133">Transmembrane helix</keyword>
<keyword evidence="11" id="KW-1185">Reference proteome</keyword>
<dbReference type="SUPFAM" id="SSF90123">
    <property type="entry name" value="ABC transporter transmembrane region"/>
    <property type="match status" value="1"/>
</dbReference>
<feature type="transmembrane region" description="Helical" evidence="7">
    <location>
        <begin position="161"/>
        <end position="181"/>
    </location>
</feature>
<dbReference type="Gene3D" id="1.20.1560.10">
    <property type="entry name" value="ABC transporter type 1, transmembrane domain"/>
    <property type="match status" value="1"/>
</dbReference>
<dbReference type="InterPro" id="IPR011527">
    <property type="entry name" value="ABC1_TM_dom"/>
</dbReference>
<dbReference type="Pfam" id="PF00005">
    <property type="entry name" value="ABC_tran"/>
    <property type="match status" value="1"/>
</dbReference>
<dbReference type="InterPro" id="IPR003439">
    <property type="entry name" value="ABC_transporter-like_ATP-bd"/>
</dbReference>
<keyword evidence="4 10" id="KW-0067">ATP-binding</keyword>
<keyword evidence="3" id="KW-0547">Nucleotide-binding</keyword>
<dbReference type="PANTHER" id="PTHR43394:SF1">
    <property type="entry name" value="ATP-BINDING CASSETTE SUB-FAMILY B MEMBER 10, MITOCHONDRIAL"/>
    <property type="match status" value="1"/>
</dbReference>
<dbReference type="STRING" id="1034346.GCA_000313565_00371"/>
<feature type="domain" description="ABC transporter" evidence="8">
    <location>
        <begin position="336"/>
        <end position="551"/>
    </location>
</feature>
<dbReference type="RefSeq" id="WP_022936672.1">
    <property type="nucleotide sequence ID" value="NZ_CABKRQ010000001.1"/>
</dbReference>
<dbReference type="InterPro" id="IPR003593">
    <property type="entry name" value="AAA+_ATPase"/>
</dbReference>
<accession>A0A318L1D4</accession>
<protein>
    <submittedName>
        <fullName evidence="10">ATP-binding cassette subfamily B protein</fullName>
    </submittedName>
</protein>
<dbReference type="Proteomes" id="UP000247612">
    <property type="component" value="Unassembled WGS sequence"/>
</dbReference>
<evidence type="ECO:0000256" key="4">
    <source>
        <dbReference type="ARBA" id="ARBA00022840"/>
    </source>
</evidence>
<evidence type="ECO:0000256" key="3">
    <source>
        <dbReference type="ARBA" id="ARBA00022741"/>
    </source>
</evidence>
<feature type="transmembrane region" description="Helical" evidence="7">
    <location>
        <begin position="243"/>
        <end position="264"/>
    </location>
</feature>
<dbReference type="AlphaFoldDB" id="A0A318L1D4"/>
<keyword evidence="6 7" id="KW-0472">Membrane</keyword>
<sequence>MKHKILVPSILSGFKAKKLISFFCFLSIAAGIYLQLLPSLLLKQITDEHIVPGIAQGVLSLAFVYLGAVLLSGAADLIKQYTLSRLTQSVIVEIKIRMSEKLRHLSIFTIQSKTSGEWMSYFSNDVDTIATLFTDDILTLIANLGSMAAISFTIYTLNPAVAFFVAAALPILVLISYRFNILTFRNQLKARVSLSRLNGWLNSRIQNTPTLRFFHQEADQLEKMQAPLDENYRILNKTNFYDSLFPCIMNIFRGLVLICFLLYAKQDIDSGGLLSSGSVVACVNLLLQLLAPVEAIAMQLQTIQEAASGVKRIKDFENLEEEERAEREINGGGAVIRCDDLTFAYPNQKPIFDGLSLTIRQGERIVIQGKTGEGKSTLMNLLTGLYAPDKGTVSLLNKDPFGMSEEERRQSVGVISQLFLTRQGTIRELITLNDPAITDEQLKKCCKLVKMDEVIEKLPNGYDSLLAPGSNALSNGQMQLLALACALIHEPPVLFLDEMTSGLDAESENEVFEVIRQLSQDRTIFTISHRYSDALNPTRILKLQNGRLVTAE</sequence>
<dbReference type="GO" id="GO:0015421">
    <property type="term" value="F:ABC-type oligopeptide transporter activity"/>
    <property type="evidence" value="ECO:0007669"/>
    <property type="project" value="TreeGrafter"/>
</dbReference>